<dbReference type="RefSeq" id="WP_058241176.1">
    <property type="nucleotide sequence ID" value="NZ_CYPW01000032.1"/>
</dbReference>
<comment type="similarity">
    <text evidence="2">Belongs to the 2H phosphoesterase superfamily. ThpR family.</text>
</comment>
<evidence type="ECO:0000313" key="4">
    <source>
        <dbReference type="Proteomes" id="UP000054823"/>
    </source>
</evidence>
<dbReference type="SUPFAM" id="SSF55144">
    <property type="entry name" value="LigT-like"/>
    <property type="match status" value="1"/>
</dbReference>
<protein>
    <recommendedName>
        <fullName evidence="2">RNA 2',3'-cyclic phosphodiesterase</fullName>
        <shortName evidence="2">RNA 2',3'-CPDase</shortName>
        <ecNumber evidence="2">3.1.4.58</ecNumber>
    </recommendedName>
</protein>
<feature type="short sequence motif" description="HXTX 2" evidence="2">
    <location>
        <begin position="119"/>
        <end position="122"/>
    </location>
</feature>
<dbReference type="STRING" id="321267.SHM7688_03497"/>
<keyword evidence="3" id="KW-0436">Ligase</keyword>
<dbReference type="Proteomes" id="UP000054823">
    <property type="component" value="Unassembled WGS sequence"/>
</dbReference>
<evidence type="ECO:0000256" key="2">
    <source>
        <dbReference type="HAMAP-Rule" id="MF_01940"/>
    </source>
</evidence>
<dbReference type="Pfam" id="PF13563">
    <property type="entry name" value="2_5_RNA_ligase2"/>
    <property type="match status" value="1"/>
</dbReference>
<dbReference type="EC" id="3.1.4.58" evidence="2"/>
<dbReference type="InterPro" id="IPR004175">
    <property type="entry name" value="RNA_CPDase"/>
</dbReference>
<dbReference type="HAMAP" id="MF_01940">
    <property type="entry name" value="RNA_CPDase"/>
    <property type="match status" value="1"/>
</dbReference>
<keyword evidence="4" id="KW-1185">Reference proteome</keyword>
<feature type="active site" description="Proton donor" evidence="2">
    <location>
        <position position="36"/>
    </location>
</feature>
<dbReference type="AlphaFoldDB" id="A0A0N7LSM4"/>
<feature type="short sequence motif" description="HXTX 1" evidence="2">
    <location>
        <begin position="36"/>
        <end position="39"/>
    </location>
</feature>
<dbReference type="EMBL" id="CYPW01000032">
    <property type="protein sequence ID" value="CUH54028.1"/>
    <property type="molecule type" value="Genomic_DNA"/>
</dbReference>
<evidence type="ECO:0000313" key="3">
    <source>
        <dbReference type="EMBL" id="CUH54028.1"/>
    </source>
</evidence>
<name>A0A0N7LSM4_9RHOB</name>
<feature type="active site" description="Proton acceptor" evidence="2">
    <location>
        <position position="119"/>
    </location>
</feature>
<evidence type="ECO:0000256" key="1">
    <source>
        <dbReference type="ARBA" id="ARBA00022801"/>
    </source>
</evidence>
<comment type="catalytic activity">
    <reaction evidence="2">
        <text>a 3'-end 2',3'-cyclophospho-ribonucleotide-RNA + H2O = a 3'-end 2'-phospho-ribonucleotide-RNA + H(+)</text>
        <dbReference type="Rhea" id="RHEA:11828"/>
        <dbReference type="Rhea" id="RHEA-COMP:10464"/>
        <dbReference type="Rhea" id="RHEA-COMP:17353"/>
        <dbReference type="ChEBI" id="CHEBI:15377"/>
        <dbReference type="ChEBI" id="CHEBI:15378"/>
        <dbReference type="ChEBI" id="CHEBI:83064"/>
        <dbReference type="ChEBI" id="CHEBI:173113"/>
        <dbReference type="EC" id="3.1.4.58"/>
    </reaction>
</comment>
<dbReference type="PANTHER" id="PTHR35561">
    <property type="entry name" value="RNA 2',3'-CYCLIC PHOSPHODIESTERASE"/>
    <property type="match status" value="1"/>
</dbReference>
<accession>A0A0N7LSM4</accession>
<organism evidence="3 4">
    <name type="scientific">Shimia marina</name>
    <dbReference type="NCBI Taxonomy" id="321267"/>
    <lineage>
        <taxon>Bacteria</taxon>
        <taxon>Pseudomonadati</taxon>
        <taxon>Pseudomonadota</taxon>
        <taxon>Alphaproteobacteria</taxon>
        <taxon>Rhodobacterales</taxon>
        <taxon>Roseobacteraceae</taxon>
    </lineage>
</organism>
<reference evidence="3 4" key="1">
    <citation type="submission" date="2015-09" db="EMBL/GenBank/DDBJ databases">
        <authorList>
            <consortium name="Swine Surveillance"/>
        </authorList>
    </citation>
    <scope>NUCLEOTIDE SEQUENCE [LARGE SCALE GENOMIC DNA]</scope>
    <source>
        <strain evidence="3 4">CECT 7688</strain>
    </source>
</reference>
<sequence>MRAFVGIPIEGRAADAVADVQERLSVGRPVPLANLHVTLAFLDDQPMEQLEALHEELELIRVPSFEMTLKGIDLFGAPRSRLLALLVAPDPHLMALQADVAKAARRVGMKLEKRRFRPHVTLCRFRDGQHAPEKIQGAISRGAHYDMWPIDVSEFALYRSSLTQDGAVYDVLSSYPLLAMPYD</sequence>
<proteinExistence type="inferred from homology"/>
<dbReference type="GO" id="GO:0016874">
    <property type="term" value="F:ligase activity"/>
    <property type="evidence" value="ECO:0007669"/>
    <property type="project" value="UniProtKB-KW"/>
</dbReference>
<dbReference type="InterPro" id="IPR009097">
    <property type="entry name" value="Cyclic_Pdiesterase"/>
</dbReference>
<dbReference type="GO" id="GO:0008664">
    <property type="term" value="F:RNA 2',3'-cyclic 3'-phosphodiesterase activity"/>
    <property type="evidence" value="ECO:0007669"/>
    <property type="project" value="UniProtKB-EC"/>
</dbReference>
<gene>
    <name evidence="3" type="primary">ligT</name>
    <name evidence="3" type="ORF">SHM7688_03497</name>
</gene>
<keyword evidence="1 2" id="KW-0378">Hydrolase</keyword>
<dbReference type="GO" id="GO:0004113">
    <property type="term" value="F:2',3'-cyclic-nucleotide 3'-phosphodiesterase activity"/>
    <property type="evidence" value="ECO:0007669"/>
    <property type="project" value="InterPro"/>
</dbReference>
<dbReference type="Gene3D" id="3.90.1140.10">
    <property type="entry name" value="Cyclic phosphodiesterase"/>
    <property type="match status" value="1"/>
</dbReference>
<dbReference type="OrthoDB" id="9793819at2"/>
<comment type="function">
    <text evidence="2">Hydrolyzes RNA 2',3'-cyclic phosphodiester to an RNA 2'-phosphomonoester.</text>
</comment>
<dbReference type="NCBIfam" id="TIGR02258">
    <property type="entry name" value="2_5_ligase"/>
    <property type="match status" value="1"/>
</dbReference>
<dbReference type="PANTHER" id="PTHR35561:SF1">
    <property type="entry name" value="RNA 2',3'-CYCLIC PHOSPHODIESTERASE"/>
    <property type="match status" value="1"/>
</dbReference>